<dbReference type="InterPro" id="IPR040229">
    <property type="entry name" value="At3g27390-like"/>
</dbReference>
<name>A0ABP0UK17_9BRYO</name>
<dbReference type="Proteomes" id="UP001497512">
    <property type="component" value="Chromosome 4"/>
</dbReference>
<protein>
    <submittedName>
        <fullName evidence="3">Uncharacterized protein</fullName>
    </submittedName>
</protein>
<sequence length="632" mass="69174">MEEDGTATAAKATAAVHAKEGGGIASRVASSSSIACGGPLEQVGRCIVFLALCFVLFIMGLLKGAIVGPPSALIIFVGDMAVVIGLWPVHVFCTYRTIAMTKKLGVVAKVLSLLFLPIPLLLWPCAVAVGSVLGGLGYGFGQPLVATFEAVGESRDAKFLHSLTDGTYSTLKGSCTVVRDFTDFIFHSYFDSIDEFRTGEPKGGKPLDIKLAEIPGSVIVGLLGMIVDMVMISLVALAKSPFMLLKGWKRLILDLMGQHGSCVEAACVPFAGLAIVLWPLIVCVTVLTAIICSPFLGLFSAVVVYQENSFLLGLSHVVAVVAEFDEYSNDVLHLNEGSCLPRPRYRRNAKMESKRSGATASMPHVESGTRETTARASFGRTEIPQLNTQRSLKQTLQEVKLVQIWDHFFKDLESGGKFLIDMRFLRFSDLEDYIKNSRNPKIKWVAVGVPAYCTLHSLLISAKSGTVGLLLRDGTELTSLNRPKERVSDWFFEPLITIRDQLRAANLQESEEHYLEKLVLTVGNTEHMTAWDNGAVEPDDSLRKGELQALARRLQGIATSISRLPTHRRRFEALVKSLLVYAQDRSHRIQIDDTRQVNWTRSDLSGSIKRDSVHSSSRESSPYVVAGDDNTV</sequence>
<feature type="transmembrane region" description="Helical" evidence="2">
    <location>
        <begin position="47"/>
        <end position="66"/>
    </location>
</feature>
<keyword evidence="4" id="KW-1185">Reference proteome</keyword>
<keyword evidence="2" id="KW-0812">Transmembrane</keyword>
<gene>
    <name evidence="3" type="ORF">CSSPTR1EN2_LOCUS16846</name>
</gene>
<keyword evidence="2" id="KW-1133">Transmembrane helix</keyword>
<keyword evidence="2" id="KW-0472">Membrane</keyword>
<dbReference type="PANTHER" id="PTHR31133:SF12">
    <property type="entry name" value="MEMBRANE PROTEIN"/>
    <property type="match status" value="1"/>
</dbReference>
<evidence type="ECO:0000313" key="3">
    <source>
        <dbReference type="EMBL" id="CAK9223467.1"/>
    </source>
</evidence>
<evidence type="ECO:0000256" key="1">
    <source>
        <dbReference type="SAM" id="MobiDB-lite"/>
    </source>
</evidence>
<organism evidence="3 4">
    <name type="scientific">Sphagnum troendelagicum</name>
    <dbReference type="NCBI Taxonomy" id="128251"/>
    <lineage>
        <taxon>Eukaryota</taxon>
        <taxon>Viridiplantae</taxon>
        <taxon>Streptophyta</taxon>
        <taxon>Embryophyta</taxon>
        <taxon>Bryophyta</taxon>
        <taxon>Sphagnophytina</taxon>
        <taxon>Sphagnopsida</taxon>
        <taxon>Sphagnales</taxon>
        <taxon>Sphagnaceae</taxon>
        <taxon>Sphagnum</taxon>
    </lineage>
</organism>
<proteinExistence type="predicted"/>
<evidence type="ECO:0000256" key="2">
    <source>
        <dbReference type="SAM" id="Phobius"/>
    </source>
</evidence>
<reference evidence="3" key="1">
    <citation type="submission" date="2024-02" db="EMBL/GenBank/DDBJ databases">
        <authorList>
            <consortium name="ELIXIR-Norway"/>
            <consortium name="Elixir Norway"/>
        </authorList>
    </citation>
    <scope>NUCLEOTIDE SEQUENCE</scope>
</reference>
<feature type="compositionally biased region" description="Basic and acidic residues" evidence="1">
    <location>
        <begin position="608"/>
        <end position="617"/>
    </location>
</feature>
<feature type="transmembrane region" description="Helical" evidence="2">
    <location>
        <begin position="259"/>
        <end position="281"/>
    </location>
</feature>
<dbReference type="PANTHER" id="PTHR31133">
    <property type="entry name" value="MEMBRANE PROTEIN"/>
    <property type="match status" value="1"/>
</dbReference>
<feature type="region of interest" description="Disordered" evidence="1">
    <location>
        <begin position="607"/>
        <end position="632"/>
    </location>
</feature>
<dbReference type="EMBL" id="OZ019896">
    <property type="protein sequence ID" value="CAK9223467.1"/>
    <property type="molecule type" value="Genomic_DNA"/>
</dbReference>
<feature type="transmembrane region" description="Helical" evidence="2">
    <location>
        <begin position="110"/>
        <end position="133"/>
    </location>
</feature>
<evidence type="ECO:0000313" key="4">
    <source>
        <dbReference type="Proteomes" id="UP001497512"/>
    </source>
</evidence>
<feature type="transmembrane region" description="Helical" evidence="2">
    <location>
        <begin position="214"/>
        <end position="238"/>
    </location>
</feature>
<accession>A0ABP0UK17</accession>
<feature type="transmembrane region" description="Helical" evidence="2">
    <location>
        <begin position="72"/>
        <end position="98"/>
    </location>
</feature>